<evidence type="ECO:0000256" key="14">
    <source>
        <dbReference type="PIRSR" id="PIRSR000948-2"/>
    </source>
</evidence>
<keyword evidence="18" id="KW-1185">Reference proteome</keyword>
<feature type="binding site" evidence="13">
    <location>
        <position position="312"/>
    </location>
    <ligand>
        <name>Zn(2+)</name>
        <dbReference type="ChEBI" id="CHEBI:29105"/>
        <label>1</label>
    </ligand>
</feature>
<keyword evidence="7 13" id="KW-0862">Zinc</keyword>
<evidence type="ECO:0000256" key="6">
    <source>
        <dbReference type="ARBA" id="ARBA00022801"/>
    </source>
</evidence>
<feature type="disulfide bond" evidence="14">
    <location>
        <begin position="620"/>
        <end position="624"/>
    </location>
</feature>
<comment type="cofactor">
    <cofactor evidence="13">
        <name>Zn(2+)</name>
        <dbReference type="ChEBI" id="CHEBI:29105"/>
    </cofactor>
    <text evidence="13">Binds 2 Zn(2+) ions per subunit.</text>
</comment>
<sequence>MKVLFCTFVIISGCVATNYLSTDGLTNLFIRAGKNNLNHSDWGTIHDLAEILYLPQDEFVNDETRLAGRSNLFCVLCRSVFSAFIDLVNAGVNDEDLVDSIVLICNTLSIVSPKVCHGAVLLNVPILSYIVRNTPEAEASTFCGVFFQTAIETENCRYNDERFNWKVELPPSGEISKISYDNRKPLTVAIITDAHIDPLYEENGVADCSEPTCCRKGQTPRNHKYTYNPDRDESIILKSLNIVNGEPIIDIGVAKTLREVRNVTRKSERFEPPAGYWGDYRNCDSPIRAYDDVVDRIHSSHKDVDLIYYMGDTIDHHVWETTYELIDDVNQYLVNKLRKTFGDVPVIATIGNHESQPTNQFAPERISQEKLNTTWLYESLARKWGIYLTEEAKTTLRRRGDFSMVVRPGLRVISLNTNIAYKNNWWLVFDPLDAKTHLDWLVCELYNAEKAGEKVHILTHIPPGVHDLVNPWTREYNRIVNRFQQTIAAEFNGHTHTDEFKVFYSIEDKDIPIAVSWGGGSASAYSNNNVNYKIAVLDPNNYNPISISNYVYNLTEANLTPNRRPHWFKLYDFKNTYGVKDLSPNSLNELVYSMVTDKKYLLDIYSAFYTKLSDRRWPYCSNDCKIANLCRIVVTVLFDRKKCEELTKLYYSRK</sequence>
<dbReference type="GO" id="GO:0006685">
    <property type="term" value="P:sphingomyelin catabolic process"/>
    <property type="evidence" value="ECO:0007669"/>
    <property type="project" value="UniProtKB-UniRule"/>
</dbReference>
<feature type="binding site" evidence="13">
    <location>
        <position position="352"/>
    </location>
    <ligand>
        <name>Zn(2+)</name>
        <dbReference type="ChEBI" id="CHEBI:29105"/>
        <label>2</label>
    </ligand>
</feature>
<keyword evidence="4 13" id="KW-0479">Metal-binding</keyword>
<dbReference type="CDD" id="cd00842">
    <property type="entry name" value="MPP_ASMase"/>
    <property type="match status" value="1"/>
</dbReference>
<dbReference type="EMBL" id="CAJOBZ010000007">
    <property type="protein sequence ID" value="CAF4812858.1"/>
    <property type="molecule type" value="Genomic_DNA"/>
</dbReference>
<evidence type="ECO:0000256" key="4">
    <source>
        <dbReference type="ARBA" id="ARBA00022723"/>
    </source>
</evidence>
<evidence type="ECO:0000256" key="7">
    <source>
        <dbReference type="ARBA" id="ARBA00022833"/>
    </source>
</evidence>
<evidence type="ECO:0000256" key="3">
    <source>
        <dbReference type="ARBA" id="ARBA00022525"/>
    </source>
</evidence>
<comment type="function">
    <text evidence="12">Converts sphingomyelin to ceramide.</text>
</comment>
<feature type="binding site" evidence="13">
    <location>
        <position position="193"/>
    </location>
    <ligand>
        <name>Zn(2+)</name>
        <dbReference type="ChEBI" id="CHEBI:29105"/>
        <label>1</label>
    </ligand>
</feature>
<keyword evidence="9" id="KW-0325">Glycoprotein</keyword>
<dbReference type="Gene3D" id="3.60.21.10">
    <property type="match status" value="1"/>
</dbReference>
<dbReference type="Proteomes" id="UP000663880">
    <property type="component" value="Unassembled WGS sequence"/>
</dbReference>
<dbReference type="PIRSF" id="PIRSF000948">
    <property type="entry name" value="Sphingomy_PDE"/>
    <property type="match status" value="1"/>
</dbReference>
<feature type="chain" id="PRO_5032768971" description="Sphingomyelin phosphodiesterase" evidence="15">
    <location>
        <begin position="17"/>
        <end position="654"/>
    </location>
</feature>
<protein>
    <recommendedName>
        <fullName evidence="12">Sphingomyelin phosphodiesterase</fullName>
        <ecNumber evidence="12">3.1.4.12</ecNumber>
    </recommendedName>
</protein>
<dbReference type="InterPro" id="IPR029052">
    <property type="entry name" value="Metallo-depent_PP-like"/>
</dbReference>
<dbReference type="Pfam" id="PF19272">
    <property type="entry name" value="ASMase_C"/>
    <property type="match status" value="1"/>
</dbReference>
<keyword evidence="3" id="KW-0964">Secreted</keyword>
<dbReference type="OrthoDB" id="282973at2759"/>
<comment type="catalytic activity">
    <reaction evidence="11">
        <text>a sphingomyelin + H2O = phosphocholine + an N-acylsphing-4-enine + H(+)</text>
        <dbReference type="Rhea" id="RHEA:19253"/>
        <dbReference type="ChEBI" id="CHEBI:15377"/>
        <dbReference type="ChEBI" id="CHEBI:15378"/>
        <dbReference type="ChEBI" id="CHEBI:17636"/>
        <dbReference type="ChEBI" id="CHEBI:52639"/>
        <dbReference type="ChEBI" id="CHEBI:295975"/>
        <dbReference type="EC" id="3.1.4.12"/>
    </reaction>
    <physiologicalReaction direction="left-to-right" evidence="11">
        <dbReference type="Rhea" id="RHEA:19254"/>
    </physiologicalReaction>
</comment>
<dbReference type="PANTHER" id="PTHR10340:SF29">
    <property type="entry name" value="SPHINGOMYELIN PHOSPHODIESTERASE"/>
    <property type="match status" value="1"/>
</dbReference>
<organism evidence="17 18">
    <name type="scientific">Pieris macdunnoughi</name>
    <dbReference type="NCBI Taxonomy" id="345717"/>
    <lineage>
        <taxon>Eukaryota</taxon>
        <taxon>Metazoa</taxon>
        <taxon>Ecdysozoa</taxon>
        <taxon>Arthropoda</taxon>
        <taxon>Hexapoda</taxon>
        <taxon>Insecta</taxon>
        <taxon>Pterygota</taxon>
        <taxon>Neoptera</taxon>
        <taxon>Endopterygota</taxon>
        <taxon>Lepidoptera</taxon>
        <taxon>Glossata</taxon>
        <taxon>Ditrysia</taxon>
        <taxon>Papilionoidea</taxon>
        <taxon>Pieridae</taxon>
        <taxon>Pierinae</taxon>
        <taxon>Pieris</taxon>
    </lineage>
</organism>
<dbReference type="SUPFAM" id="SSF56300">
    <property type="entry name" value="Metallo-dependent phosphatases"/>
    <property type="match status" value="1"/>
</dbReference>
<gene>
    <name evidence="17" type="ORF">PMACD_LOCUS4146</name>
</gene>
<evidence type="ECO:0000256" key="11">
    <source>
        <dbReference type="ARBA" id="ARBA00047268"/>
    </source>
</evidence>
<keyword evidence="10 12" id="KW-0326">Glycosidase</keyword>
<dbReference type="InterPro" id="IPR004843">
    <property type="entry name" value="Calcineurin-like_PHP"/>
</dbReference>
<dbReference type="PANTHER" id="PTHR10340">
    <property type="entry name" value="SPHINGOMYELIN PHOSPHODIESTERASE"/>
    <property type="match status" value="1"/>
</dbReference>
<feature type="binding site" evidence="13">
    <location>
        <position position="494"/>
    </location>
    <ligand>
        <name>Zn(2+)</name>
        <dbReference type="ChEBI" id="CHEBI:29105"/>
        <label>2</label>
    </ligand>
</feature>
<dbReference type="SUPFAM" id="SSF47862">
    <property type="entry name" value="Saposin"/>
    <property type="match status" value="1"/>
</dbReference>
<feature type="disulfide bond" evidence="14">
    <location>
        <begin position="105"/>
        <end position="116"/>
    </location>
</feature>
<evidence type="ECO:0000256" key="5">
    <source>
        <dbReference type="ARBA" id="ARBA00022729"/>
    </source>
</evidence>
<evidence type="ECO:0000256" key="1">
    <source>
        <dbReference type="ARBA" id="ARBA00004613"/>
    </source>
</evidence>
<evidence type="ECO:0000256" key="9">
    <source>
        <dbReference type="ARBA" id="ARBA00023180"/>
    </source>
</evidence>
<feature type="domain" description="Saposin B-type" evidence="16">
    <location>
        <begin position="70"/>
        <end position="160"/>
    </location>
</feature>
<dbReference type="GO" id="GO:0016020">
    <property type="term" value="C:membrane"/>
    <property type="evidence" value="ECO:0007669"/>
    <property type="project" value="GOC"/>
</dbReference>
<reference evidence="17" key="1">
    <citation type="submission" date="2021-02" db="EMBL/GenBank/DDBJ databases">
        <authorList>
            <person name="Steward A R."/>
        </authorList>
    </citation>
    <scope>NUCLEOTIDE SEQUENCE</scope>
</reference>
<feature type="disulfide bond" evidence="14">
    <location>
        <begin position="214"/>
        <end position="283"/>
    </location>
</feature>
<keyword evidence="6 12" id="KW-0378">Hydrolase</keyword>
<feature type="disulfide bond" evidence="14">
    <location>
        <begin position="208"/>
        <end position="213"/>
    </location>
</feature>
<feature type="binding site" evidence="13">
    <location>
        <position position="496"/>
    </location>
    <ligand>
        <name>Zn(2+)</name>
        <dbReference type="ChEBI" id="CHEBI:29105"/>
        <label>1</label>
    </ligand>
</feature>
<evidence type="ECO:0000256" key="12">
    <source>
        <dbReference type="PIRNR" id="PIRNR000948"/>
    </source>
</evidence>
<comment type="subcellular location">
    <subcellularLocation>
        <location evidence="1">Secreted</location>
    </subcellularLocation>
</comment>
<dbReference type="GO" id="GO:0005615">
    <property type="term" value="C:extracellular space"/>
    <property type="evidence" value="ECO:0007669"/>
    <property type="project" value="TreeGrafter"/>
</dbReference>
<evidence type="ECO:0000313" key="18">
    <source>
        <dbReference type="Proteomes" id="UP000663880"/>
    </source>
</evidence>
<dbReference type="InterPro" id="IPR011001">
    <property type="entry name" value="Saposin-like"/>
</dbReference>
<comment type="caution">
    <text evidence="17">The sequence shown here is derived from an EMBL/GenBank/DDBJ whole genome shotgun (WGS) entry which is preliminary data.</text>
</comment>
<dbReference type="Pfam" id="PF00149">
    <property type="entry name" value="Metallophos"/>
    <property type="match status" value="1"/>
</dbReference>
<dbReference type="PROSITE" id="PS50015">
    <property type="entry name" value="SAP_B"/>
    <property type="match status" value="1"/>
</dbReference>
<comment type="similarity">
    <text evidence="2 12">Belongs to the acid sphingomyelinase family.</text>
</comment>
<evidence type="ECO:0000256" key="15">
    <source>
        <dbReference type="SAM" id="SignalP"/>
    </source>
</evidence>
<dbReference type="GO" id="GO:0046872">
    <property type="term" value="F:metal ion binding"/>
    <property type="evidence" value="ECO:0007669"/>
    <property type="project" value="UniProtKB-KW"/>
</dbReference>
<feature type="binding site" evidence="13">
    <location>
        <position position="195"/>
    </location>
    <ligand>
        <name>Zn(2+)</name>
        <dbReference type="ChEBI" id="CHEBI:29105"/>
        <label>1</label>
    </ligand>
</feature>
<dbReference type="InterPro" id="IPR045473">
    <property type="entry name" value="ASM_C"/>
</dbReference>
<evidence type="ECO:0000256" key="10">
    <source>
        <dbReference type="ARBA" id="ARBA00023295"/>
    </source>
</evidence>
<feature type="binding site" evidence="13">
    <location>
        <position position="460"/>
    </location>
    <ligand>
        <name>Zn(2+)</name>
        <dbReference type="ChEBI" id="CHEBI:29105"/>
        <label>2</label>
    </ligand>
</feature>
<dbReference type="GO" id="GO:0016798">
    <property type="term" value="F:hydrolase activity, acting on glycosyl bonds"/>
    <property type="evidence" value="ECO:0007669"/>
    <property type="project" value="UniProtKB-KW"/>
</dbReference>
<dbReference type="InterPro" id="IPR041805">
    <property type="entry name" value="ASMase/PPN1_MPP"/>
</dbReference>
<name>A0A821PRN9_9NEOP</name>
<dbReference type="GO" id="GO:0061750">
    <property type="term" value="F:acid sphingomyelin phosphodiesterase activity"/>
    <property type="evidence" value="ECO:0007669"/>
    <property type="project" value="TreeGrafter"/>
</dbReference>
<evidence type="ECO:0000256" key="13">
    <source>
        <dbReference type="PIRSR" id="PIRSR000948-1"/>
    </source>
</evidence>
<dbReference type="InterPro" id="IPR008139">
    <property type="entry name" value="SaposinB_dom"/>
</dbReference>
<evidence type="ECO:0000259" key="16">
    <source>
        <dbReference type="PROSITE" id="PS50015"/>
    </source>
</evidence>
<dbReference type="EC" id="3.1.4.12" evidence="12"/>
<dbReference type="GO" id="GO:0005764">
    <property type="term" value="C:lysosome"/>
    <property type="evidence" value="ECO:0007669"/>
    <property type="project" value="TreeGrafter"/>
</dbReference>
<evidence type="ECO:0000313" key="17">
    <source>
        <dbReference type="EMBL" id="CAF4812858.1"/>
    </source>
</evidence>
<feature type="disulfide bond" evidence="14">
    <location>
        <begin position="74"/>
        <end position="156"/>
    </location>
</feature>
<proteinExistence type="inferred from homology"/>
<dbReference type="AlphaFoldDB" id="A0A821PRN9"/>
<dbReference type="GO" id="GO:0046513">
    <property type="term" value="P:ceramide biosynthetic process"/>
    <property type="evidence" value="ECO:0007669"/>
    <property type="project" value="TreeGrafter"/>
</dbReference>
<evidence type="ECO:0000256" key="2">
    <source>
        <dbReference type="ARBA" id="ARBA00008234"/>
    </source>
</evidence>
<accession>A0A821PRN9</accession>
<keyword evidence="8 14" id="KW-1015">Disulfide bond</keyword>
<feature type="binding site" evidence="13">
    <location>
        <position position="312"/>
    </location>
    <ligand>
        <name>Zn(2+)</name>
        <dbReference type="ChEBI" id="CHEBI:29105"/>
        <label>2</label>
    </ligand>
</feature>
<dbReference type="InterPro" id="IPR011160">
    <property type="entry name" value="Sphingomy_PDE"/>
</dbReference>
<feature type="signal peptide" evidence="15">
    <location>
        <begin position="1"/>
        <end position="16"/>
    </location>
</feature>
<evidence type="ECO:0000256" key="8">
    <source>
        <dbReference type="ARBA" id="ARBA00023157"/>
    </source>
</evidence>
<keyword evidence="5 15" id="KW-0732">Signal</keyword>